<dbReference type="RefSeq" id="WP_177503320.1">
    <property type="nucleotide sequence ID" value="NZ_JACSNR010000005.1"/>
</dbReference>
<dbReference type="Proteomes" id="UP000724149">
    <property type="component" value="Unassembled WGS sequence"/>
</dbReference>
<proteinExistence type="predicted"/>
<sequence length="108" mass="12034">MNDSLLPSIGLARKAGKLILGFDAVSTACKNGTAALVLLSEDLSPKSRKEIVRIAQQYEIRWFDAPFQMGDIDRLLHKRAGILAVSDEGFVRMFLKHLPAHEKEDQTI</sequence>
<feature type="domain" description="Ribosomal protein eL8/eL30/eS12/Gadd45" evidence="1">
    <location>
        <begin position="8"/>
        <end position="89"/>
    </location>
</feature>
<dbReference type="Pfam" id="PF01248">
    <property type="entry name" value="Ribosomal_L7Ae"/>
    <property type="match status" value="1"/>
</dbReference>
<name>A0ABS2GNY3_9FIRM</name>
<reference evidence="2 3" key="1">
    <citation type="journal article" date="2021" name="Sci. Rep.">
        <title>The distribution of antibiotic resistance genes in chicken gut microbiota commensals.</title>
        <authorList>
            <person name="Juricova H."/>
            <person name="Matiasovicova J."/>
            <person name="Kubasova T."/>
            <person name="Cejkova D."/>
            <person name="Rychlik I."/>
        </authorList>
    </citation>
    <scope>NUCLEOTIDE SEQUENCE [LARGE SCALE GENOMIC DNA]</scope>
    <source>
        <strain evidence="2 3">An564</strain>
    </source>
</reference>
<evidence type="ECO:0000313" key="3">
    <source>
        <dbReference type="Proteomes" id="UP000724149"/>
    </source>
</evidence>
<evidence type="ECO:0000259" key="1">
    <source>
        <dbReference type="Pfam" id="PF01248"/>
    </source>
</evidence>
<protein>
    <submittedName>
        <fullName evidence="2">Ribosomal L7Ae/L30e/S12e/Gadd45 family protein</fullName>
    </submittedName>
</protein>
<organism evidence="2 3">
    <name type="scientific">Hydrogenoanaerobacterium saccharovorans</name>
    <dbReference type="NCBI Taxonomy" id="474960"/>
    <lineage>
        <taxon>Bacteria</taxon>
        <taxon>Bacillati</taxon>
        <taxon>Bacillota</taxon>
        <taxon>Clostridia</taxon>
        <taxon>Eubacteriales</taxon>
        <taxon>Oscillospiraceae</taxon>
        <taxon>Hydrogenoanaerobacterium</taxon>
    </lineage>
</organism>
<keyword evidence="3" id="KW-1185">Reference proteome</keyword>
<dbReference type="Gene3D" id="3.30.1330.30">
    <property type="match status" value="1"/>
</dbReference>
<comment type="caution">
    <text evidence="2">The sequence shown here is derived from an EMBL/GenBank/DDBJ whole genome shotgun (WGS) entry which is preliminary data.</text>
</comment>
<accession>A0ABS2GNY3</accession>
<dbReference type="InterPro" id="IPR004038">
    <property type="entry name" value="Ribosomal_eL8/eL30/eS12/Gad45"/>
</dbReference>
<dbReference type="SUPFAM" id="SSF55315">
    <property type="entry name" value="L30e-like"/>
    <property type="match status" value="1"/>
</dbReference>
<evidence type="ECO:0000313" key="2">
    <source>
        <dbReference type="EMBL" id="MBM6923195.1"/>
    </source>
</evidence>
<dbReference type="EMBL" id="JACSNR010000005">
    <property type="protein sequence ID" value="MBM6923195.1"/>
    <property type="molecule type" value="Genomic_DNA"/>
</dbReference>
<dbReference type="InterPro" id="IPR029064">
    <property type="entry name" value="Ribosomal_eL30-like_sf"/>
</dbReference>
<gene>
    <name evidence="2" type="ORF">H9X81_05760</name>
</gene>